<evidence type="ECO:0000313" key="2">
    <source>
        <dbReference type="EMBL" id="KAF8448951.1"/>
    </source>
</evidence>
<evidence type="ECO:0000313" key="3">
    <source>
        <dbReference type="Proteomes" id="UP001194468"/>
    </source>
</evidence>
<sequence length="141" mass="15436">MCHSVQGSVGTCRGQISITLFDNGPGSSYARGVLARVPQRKCSEFELLLSSVIVMPARSRTKSASKDVQARSKEKLTKSDDTVSDIEKENRSRAARTRSKAQVTPSTDTRHAKNDTYCLCNQPDDGSPMVCCSECSEWCVL</sequence>
<dbReference type="Gene3D" id="3.30.40.10">
    <property type="entry name" value="Zinc/RING finger domain, C3HC4 (zinc finger)"/>
    <property type="match status" value="1"/>
</dbReference>
<evidence type="ECO:0000256" key="1">
    <source>
        <dbReference type="SAM" id="MobiDB-lite"/>
    </source>
</evidence>
<protein>
    <submittedName>
        <fullName evidence="2">Uncharacterized protein</fullName>
    </submittedName>
</protein>
<dbReference type="EMBL" id="WHUW01000003">
    <property type="protein sequence ID" value="KAF8448951.1"/>
    <property type="molecule type" value="Genomic_DNA"/>
</dbReference>
<dbReference type="SUPFAM" id="SSF57903">
    <property type="entry name" value="FYVE/PHD zinc finger"/>
    <property type="match status" value="1"/>
</dbReference>
<gene>
    <name evidence="2" type="ORF">L210DRAFT_2636771</name>
</gene>
<dbReference type="InterPro" id="IPR013083">
    <property type="entry name" value="Znf_RING/FYVE/PHD"/>
</dbReference>
<dbReference type="InterPro" id="IPR011011">
    <property type="entry name" value="Znf_FYVE_PHD"/>
</dbReference>
<accession>A0AAD4GJJ1</accession>
<dbReference type="Proteomes" id="UP001194468">
    <property type="component" value="Unassembled WGS sequence"/>
</dbReference>
<keyword evidence="3" id="KW-1185">Reference proteome</keyword>
<feature type="region of interest" description="Disordered" evidence="1">
    <location>
        <begin position="59"/>
        <end position="109"/>
    </location>
</feature>
<comment type="caution">
    <text evidence="2">The sequence shown here is derived from an EMBL/GenBank/DDBJ whole genome shotgun (WGS) entry which is preliminary data.</text>
</comment>
<feature type="compositionally biased region" description="Basic and acidic residues" evidence="1">
    <location>
        <begin position="64"/>
        <end position="92"/>
    </location>
</feature>
<proteinExistence type="predicted"/>
<organism evidence="2 3">
    <name type="scientific">Boletus edulis BED1</name>
    <dbReference type="NCBI Taxonomy" id="1328754"/>
    <lineage>
        <taxon>Eukaryota</taxon>
        <taxon>Fungi</taxon>
        <taxon>Dikarya</taxon>
        <taxon>Basidiomycota</taxon>
        <taxon>Agaricomycotina</taxon>
        <taxon>Agaricomycetes</taxon>
        <taxon>Agaricomycetidae</taxon>
        <taxon>Boletales</taxon>
        <taxon>Boletineae</taxon>
        <taxon>Boletaceae</taxon>
        <taxon>Boletoideae</taxon>
        <taxon>Boletus</taxon>
    </lineage>
</organism>
<name>A0AAD4GJJ1_BOLED</name>
<dbReference type="AlphaFoldDB" id="A0AAD4GJJ1"/>
<reference evidence="2" key="2">
    <citation type="journal article" date="2020" name="Nat. Commun.">
        <title>Large-scale genome sequencing of mycorrhizal fungi provides insights into the early evolution of symbiotic traits.</title>
        <authorList>
            <person name="Miyauchi S."/>
            <person name="Kiss E."/>
            <person name="Kuo A."/>
            <person name="Drula E."/>
            <person name="Kohler A."/>
            <person name="Sanchez-Garcia M."/>
            <person name="Morin E."/>
            <person name="Andreopoulos B."/>
            <person name="Barry K.W."/>
            <person name="Bonito G."/>
            <person name="Buee M."/>
            <person name="Carver A."/>
            <person name="Chen C."/>
            <person name="Cichocki N."/>
            <person name="Clum A."/>
            <person name="Culley D."/>
            <person name="Crous P.W."/>
            <person name="Fauchery L."/>
            <person name="Girlanda M."/>
            <person name="Hayes R.D."/>
            <person name="Keri Z."/>
            <person name="LaButti K."/>
            <person name="Lipzen A."/>
            <person name="Lombard V."/>
            <person name="Magnuson J."/>
            <person name="Maillard F."/>
            <person name="Murat C."/>
            <person name="Nolan M."/>
            <person name="Ohm R.A."/>
            <person name="Pangilinan J."/>
            <person name="Pereira M.F."/>
            <person name="Perotto S."/>
            <person name="Peter M."/>
            <person name="Pfister S."/>
            <person name="Riley R."/>
            <person name="Sitrit Y."/>
            <person name="Stielow J.B."/>
            <person name="Szollosi G."/>
            <person name="Zifcakova L."/>
            <person name="Stursova M."/>
            <person name="Spatafora J.W."/>
            <person name="Tedersoo L."/>
            <person name="Vaario L.M."/>
            <person name="Yamada A."/>
            <person name="Yan M."/>
            <person name="Wang P."/>
            <person name="Xu J."/>
            <person name="Bruns T."/>
            <person name="Baldrian P."/>
            <person name="Vilgalys R."/>
            <person name="Dunand C."/>
            <person name="Henrissat B."/>
            <person name="Grigoriev I.V."/>
            <person name="Hibbett D."/>
            <person name="Nagy L.G."/>
            <person name="Martin F.M."/>
        </authorList>
    </citation>
    <scope>NUCLEOTIDE SEQUENCE</scope>
    <source>
        <strain evidence="2">BED1</strain>
    </source>
</reference>
<reference evidence="2" key="1">
    <citation type="submission" date="2019-10" db="EMBL/GenBank/DDBJ databases">
        <authorList>
            <consortium name="DOE Joint Genome Institute"/>
            <person name="Kuo A."/>
            <person name="Miyauchi S."/>
            <person name="Kiss E."/>
            <person name="Drula E."/>
            <person name="Kohler A."/>
            <person name="Sanchez-Garcia M."/>
            <person name="Andreopoulos B."/>
            <person name="Barry K.W."/>
            <person name="Bonito G."/>
            <person name="Buee M."/>
            <person name="Carver A."/>
            <person name="Chen C."/>
            <person name="Cichocki N."/>
            <person name="Clum A."/>
            <person name="Culley D."/>
            <person name="Crous P.W."/>
            <person name="Fauchery L."/>
            <person name="Girlanda M."/>
            <person name="Hayes R."/>
            <person name="Keri Z."/>
            <person name="LaButti K."/>
            <person name="Lipzen A."/>
            <person name="Lombard V."/>
            <person name="Magnuson J."/>
            <person name="Maillard F."/>
            <person name="Morin E."/>
            <person name="Murat C."/>
            <person name="Nolan M."/>
            <person name="Ohm R."/>
            <person name="Pangilinan J."/>
            <person name="Pereira M."/>
            <person name="Perotto S."/>
            <person name="Peter M."/>
            <person name="Riley R."/>
            <person name="Sitrit Y."/>
            <person name="Stielow B."/>
            <person name="Szollosi G."/>
            <person name="Zifcakova L."/>
            <person name="Stursova M."/>
            <person name="Spatafora J.W."/>
            <person name="Tedersoo L."/>
            <person name="Vaario L.-M."/>
            <person name="Yamada A."/>
            <person name="Yan M."/>
            <person name="Wang P."/>
            <person name="Xu J."/>
            <person name="Bruns T."/>
            <person name="Baldrian P."/>
            <person name="Vilgalys R."/>
            <person name="Henrissat B."/>
            <person name="Grigoriev I.V."/>
            <person name="Hibbett D."/>
            <person name="Nagy L.G."/>
            <person name="Martin F.M."/>
        </authorList>
    </citation>
    <scope>NUCLEOTIDE SEQUENCE</scope>
    <source>
        <strain evidence="2">BED1</strain>
    </source>
</reference>